<dbReference type="EMBL" id="JAAIUW010000009">
    <property type="protein sequence ID" value="KAF7814884.1"/>
    <property type="molecule type" value="Genomic_DNA"/>
</dbReference>
<sequence>MFYEFQLRHSGIALNLFQGLIKVVKLRMSDWLSVADAVHARWCEEQLLFVERPK</sequence>
<evidence type="ECO:0000313" key="1">
    <source>
        <dbReference type="EMBL" id="KAF7814884.1"/>
    </source>
</evidence>
<organism evidence="1 2">
    <name type="scientific">Senna tora</name>
    <dbReference type="NCBI Taxonomy" id="362788"/>
    <lineage>
        <taxon>Eukaryota</taxon>
        <taxon>Viridiplantae</taxon>
        <taxon>Streptophyta</taxon>
        <taxon>Embryophyta</taxon>
        <taxon>Tracheophyta</taxon>
        <taxon>Spermatophyta</taxon>
        <taxon>Magnoliopsida</taxon>
        <taxon>eudicotyledons</taxon>
        <taxon>Gunneridae</taxon>
        <taxon>Pentapetalae</taxon>
        <taxon>rosids</taxon>
        <taxon>fabids</taxon>
        <taxon>Fabales</taxon>
        <taxon>Fabaceae</taxon>
        <taxon>Caesalpinioideae</taxon>
        <taxon>Cassia clade</taxon>
        <taxon>Senna</taxon>
    </lineage>
</organism>
<keyword evidence="2" id="KW-1185">Reference proteome</keyword>
<gene>
    <name evidence="1" type="ORF">G2W53_028853</name>
</gene>
<dbReference type="Proteomes" id="UP000634136">
    <property type="component" value="Unassembled WGS sequence"/>
</dbReference>
<accession>A0A834T330</accession>
<reference evidence="1" key="1">
    <citation type="submission" date="2020-09" db="EMBL/GenBank/DDBJ databases">
        <title>Genome-Enabled Discovery of Anthraquinone Biosynthesis in Senna tora.</title>
        <authorList>
            <person name="Kang S.-H."/>
            <person name="Pandey R.P."/>
            <person name="Lee C.-M."/>
            <person name="Sim J.-S."/>
            <person name="Jeong J.-T."/>
            <person name="Choi B.-S."/>
            <person name="Jung M."/>
            <person name="Ginzburg D."/>
            <person name="Zhao K."/>
            <person name="Won S.Y."/>
            <person name="Oh T.-J."/>
            <person name="Yu Y."/>
            <person name="Kim N.-H."/>
            <person name="Lee O.R."/>
            <person name="Lee T.-H."/>
            <person name="Bashyal P."/>
            <person name="Kim T.-S."/>
            <person name="Lee W.-H."/>
            <person name="Kawkins C."/>
            <person name="Kim C.-K."/>
            <person name="Kim J.S."/>
            <person name="Ahn B.O."/>
            <person name="Rhee S.Y."/>
            <person name="Sohng J.K."/>
        </authorList>
    </citation>
    <scope>NUCLEOTIDE SEQUENCE</scope>
    <source>
        <tissue evidence="1">Leaf</tissue>
    </source>
</reference>
<name>A0A834T330_9FABA</name>
<dbReference type="AlphaFoldDB" id="A0A834T330"/>
<comment type="caution">
    <text evidence="1">The sequence shown here is derived from an EMBL/GenBank/DDBJ whole genome shotgun (WGS) entry which is preliminary data.</text>
</comment>
<proteinExistence type="predicted"/>
<evidence type="ECO:0000313" key="2">
    <source>
        <dbReference type="Proteomes" id="UP000634136"/>
    </source>
</evidence>
<protein>
    <submittedName>
        <fullName evidence="1">Uncharacterized protein</fullName>
    </submittedName>
</protein>